<evidence type="ECO:0000313" key="10">
    <source>
        <dbReference type="EMBL" id="UNP27687.1"/>
    </source>
</evidence>
<evidence type="ECO:0000256" key="6">
    <source>
        <dbReference type="ARBA" id="ARBA00023049"/>
    </source>
</evidence>
<dbReference type="Gene3D" id="3.40.390.10">
    <property type="entry name" value="Collagenase (Catalytic Domain)"/>
    <property type="match status" value="1"/>
</dbReference>
<dbReference type="InterPro" id="IPR045090">
    <property type="entry name" value="Pept_M3A_M3B"/>
</dbReference>
<dbReference type="InterPro" id="IPR001567">
    <property type="entry name" value="Pept_M3A_M3B_dom"/>
</dbReference>
<keyword evidence="3 7" id="KW-0479">Metal-binding</keyword>
<evidence type="ECO:0000313" key="11">
    <source>
        <dbReference type="Proteomes" id="UP000829194"/>
    </source>
</evidence>
<dbReference type="InterPro" id="IPR024079">
    <property type="entry name" value="MetalloPept_cat_dom_sf"/>
</dbReference>
<dbReference type="Proteomes" id="UP000829194">
    <property type="component" value="Chromosome"/>
</dbReference>
<evidence type="ECO:0000256" key="4">
    <source>
        <dbReference type="ARBA" id="ARBA00022801"/>
    </source>
</evidence>
<dbReference type="CDD" id="cd06456">
    <property type="entry name" value="M3A_DCP"/>
    <property type="match status" value="1"/>
</dbReference>
<dbReference type="Gene3D" id="1.10.1370.10">
    <property type="entry name" value="Neurolysin, domain 3"/>
    <property type="match status" value="1"/>
</dbReference>
<evidence type="ECO:0000256" key="7">
    <source>
        <dbReference type="RuleBase" id="RU003435"/>
    </source>
</evidence>
<gene>
    <name evidence="10" type="ORF">MOV92_14295</name>
</gene>
<evidence type="ECO:0000256" key="1">
    <source>
        <dbReference type="ARBA" id="ARBA00006040"/>
    </source>
</evidence>
<dbReference type="InterPro" id="IPR034005">
    <property type="entry name" value="M3A_DCP"/>
</dbReference>
<keyword evidence="2 7" id="KW-0645">Protease</keyword>
<sequence length="741" mass="82172">MKHPLAVALAVALIATVPGLAHNAQAQTKTDKAVTQTTASTAAASSANPFFQLSPLPLHFPQFDKIKDSDFAPAFDRGMADQIKEIEAIANNADAPTFDNTILAMERSGQILSRAGATFFNLTGTDTNPTRENLQQEYAPKLAAHRDAISLNPKLFARIKSLYDQRDKLGLDAEGVRLVERYYSDFVRSGANLNDAQKTRLKAINAELAELGAKFSKNVLAEVKESAIVVDTKEELAGLSEERIAAAAEAAKGRKLEGKYLLTLLNTTGQPPETDLTNRALREKLHKASIVRGSRGNQYDNTAIVSKVVTLRAERAKMMGYPNYAAYVLEDETAKNPEAVNKMLGQLAPAAVANAKREAADLQAMIDKEQAAKGEKSFQLEPWDWAFYAEKVRKEKFAFDEAELKPYFEMKNVLENGVFYAAGQLYGLKFKQRTDLPLYRDDVTAYDVFDANGKQLAIFIADMYARDSKRGGAWMNSYVEQSELFGTLPVVANHLNIPKPPAGKPTLMTWDEVTTMFHEFGHALHGMFSNVKYPYFSGTSVPRDFVEFPSQVNEMWADWPSVLANYAKHYQTGAPMPKELLDKVLAASKFNQGFTTTEYLGAAMLDQNYHQIGDVGQIPAPKDVMAFETASLKKDGIYYPPVPPRYRTPYFSHIMGGYAAGYYAYIWSEVLDANTVEWIKQHGGLTRENGDRFRATLLSRGGSKDALQLFRDFSGHDPQIQPLLERRGLTAPAQAEGSKNK</sequence>
<dbReference type="InterPro" id="IPR024077">
    <property type="entry name" value="Neurolysin/TOP_dom2"/>
</dbReference>
<dbReference type="PANTHER" id="PTHR43660:SF1">
    <property type="entry name" value="DIPEPTIDYL CARBOXYPEPTIDASE"/>
    <property type="match status" value="1"/>
</dbReference>
<feature type="chain" id="PRO_5046682101" evidence="8">
    <location>
        <begin position="24"/>
        <end position="741"/>
    </location>
</feature>
<evidence type="ECO:0000256" key="3">
    <source>
        <dbReference type="ARBA" id="ARBA00022723"/>
    </source>
</evidence>
<name>A0ABY3XAA5_9GAMM</name>
<reference evidence="10 11" key="1">
    <citation type="submission" date="2022-03" db="EMBL/GenBank/DDBJ databases">
        <title>Complete genome sequence of Lysobacter capsici VKM B-2533 and Lysobacter gummosus 10.1.1, promising sources of lytic agents.</title>
        <authorList>
            <person name="Tarlachkov S.V."/>
            <person name="Kudryakova I.V."/>
            <person name="Afoshin A.S."/>
            <person name="Leontyevskaya E.A."/>
            <person name="Leontyevskaya N.V."/>
        </authorList>
    </citation>
    <scope>NUCLEOTIDE SEQUENCE [LARGE SCALE GENOMIC DNA]</scope>
    <source>
        <strain evidence="10 11">10.1.1</strain>
    </source>
</reference>
<comment type="cofactor">
    <cofactor evidence="7">
        <name>Zn(2+)</name>
        <dbReference type="ChEBI" id="CHEBI:29105"/>
    </cofactor>
    <text evidence="7">Binds 1 zinc ion.</text>
</comment>
<keyword evidence="5 7" id="KW-0862">Zinc</keyword>
<feature type="signal peptide" evidence="8">
    <location>
        <begin position="1"/>
        <end position="23"/>
    </location>
</feature>
<accession>A0ABY3XAA5</accession>
<keyword evidence="11" id="KW-1185">Reference proteome</keyword>
<organism evidence="10 11">
    <name type="scientific">Lysobacter gummosus</name>
    <dbReference type="NCBI Taxonomy" id="262324"/>
    <lineage>
        <taxon>Bacteria</taxon>
        <taxon>Pseudomonadati</taxon>
        <taxon>Pseudomonadota</taxon>
        <taxon>Gammaproteobacteria</taxon>
        <taxon>Lysobacterales</taxon>
        <taxon>Lysobacteraceae</taxon>
        <taxon>Lysobacter</taxon>
    </lineage>
</organism>
<protein>
    <submittedName>
        <fullName evidence="10">M3 family metallopeptidase</fullName>
    </submittedName>
</protein>
<dbReference type="SUPFAM" id="SSF55486">
    <property type="entry name" value="Metalloproteases ('zincins'), catalytic domain"/>
    <property type="match status" value="1"/>
</dbReference>
<evidence type="ECO:0000259" key="9">
    <source>
        <dbReference type="Pfam" id="PF01432"/>
    </source>
</evidence>
<feature type="domain" description="Peptidase M3A/M3B catalytic" evidence="9">
    <location>
        <begin position="276"/>
        <end position="728"/>
    </location>
</feature>
<evidence type="ECO:0000256" key="8">
    <source>
        <dbReference type="SAM" id="SignalP"/>
    </source>
</evidence>
<dbReference type="Gene3D" id="1.10.1370.40">
    <property type="match status" value="1"/>
</dbReference>
<evidence type="ECO:0000256" key="2">
    <source>
        <dbReference type="ARBA" id="ARBA00022670"/>
    </source>
</evidence>
<proteinExistence type="inferred from homology"/>
<keyword evidence="8" id="KW-0732">Signal</keyword>
<evidence type="ECO:0000256" key="5">
    <source>
        <dbReference type="ARBA" id="ARBA00022833"/>
    </source>
</evidence>
<comment type="similarity">
    <text evidence="1 7">Belongs to the peptidase M3 family.</text>
</comment>
<dbReference type="RefSeq" id="WP_057943378.1">
    <property type="nucleotide sequence ID" value="NZ_CP011131.1"/>
</dbReference>
<keyword evidence="4 7" id="KW-0378">Hydrolase</keyword>
<dbReference type="PANTHER" id="PTHR43660">
    <property type="entry name" value="DIPEPTIDYL CARBOXYPEPTIDASE"/>
    <property type="match status" value="1"/>
</dbReference>
<dbReference type="EMBL" id="CP093547">
    <property type="protein sequence ID" value="UNP27687.1"/>
    <property type="molecule type" value="Genomic_DNA"/>
</dbReference>
<keyword evidence="6 7" id="KW-0482">Metalloprotease</keyword>
<dbReference type="Pfam" id="PF01432">
    <property type="entry name" value="Peptidase_M3"/>
    <property type="match status" value="1"/>
</dbReference>